<protein>
    <recommendedName>
        <fullName evidence="2">Fatty acid desaturase domain-containing protein</fullName>
    </recommendedName>
</protein>
<dbReference type="GO" id="GO:0006629">
    <property type="term" value="P:lipid metabolic process"/>
    <property type="evidence" value="ECO:0007669"/>
    <property type="project" value="InterPro"/>
</dbReference>
<sequence>MQDVRATYLRFPSWTQHFWTWQTGKALPGQQPLLRHTWASYLAVTLTLFFAGLAVSTVAVATMHPYWVAALLGGWVLTVAGARMMVLVIAHQALHRRFSGRAAGDRFWGEAVTVLSVFHTFGDFKEEHFDNHHRREVFATEVDPPVQFLAALGFRPGMSRAQLWRRAWTVFLSPVFYWKGFAGRIASNLRGGHLRRAVFALWFGWWLSLPFWFPNGLLVLLLAFVVPVIAFAQLSALLDRLGEHEWLAPRKAEYGHRFYTAANTSARFCGGPVPAKGDGLWAWIRWSALTLCYHLPSRLLVVVGDLPNHDYHHRYPATPDWTIAAYARQRDIDNGPEGPPYQEVWGMGQAIDRVFRTWEELPAHAVPRG</sequence>
<feature type="transmembrane region" description="Helical" evidence="1">
    <location>
        <begin position="38"/>
        <end position="60"/>
    </location>
</feature>
<dbReference type="InterPro" id="IPR005804">
    <property type="entry name" value="FA_desaturase_dom"/>
</dbReference>
<dbReference type="Proteomes" id="UP000540685">
    <property type="component" value="Unassembled WGS sequence"/>
</dbReference>
<evidence type="ECO:0000313" key="4">
    <source>
        <dbReference type="Proteomes" id="UP000540685"/>
    </source>
</evidence>
<name>A0A7W9IAG2_9ACTN</name>
<reference evidence="3 4" key="1">
    <citation type="submission" date="2020-08" db="EMBL/GenBank/DDBJ databases">
        <title>Sequencing the genomes of 1000 actinobacteria strains.</title>
        <authorList>
            <person name="Klenk H.-P."/>
        </authorList>
    </citation>
    <scope>NUCLEOTIDE SEQUENCE [LARGE SCALE GENOMIC DNA]</scope>
    <source>
        <strain evidence="3 4">DSM 46887</strain>
    </source>
</reference>
<organism evidence="3 4">
    <name type="scientific">Streptosporangium becharense</name>
    <dbReference type="NCBI Taxonomy" id="1816182"/>
    <lineage>
        <taxon>Bacteria</taxon>
        <taxon>Bacillati</taxon>
        <taxon>Actinomycetota</taxon>
        <taxon>Actinomycetes</taxon>
        <taxon>Streptosporangiales</taxon>
        <taxon>Streptosporangiaceae</taxon>
        <taxon>Streptosporangium</taxon>
    </lineage>
</organism>
<keyword evidence="4" id="KW-1185">Reference proteome</keyword>
<keyword evidence="1" id="KW-0812">Transmembrane</keyword>
<keyword evidence="1" id="KW-1133">Transmembrane helix</keyword>
<dbReference type="Pfam" id="PF00487">
    <property type="entry name" value="FA_desaturase"/>
    <property type="match status" value="1"/>
</dbReference>
<evidence type="ECO:0000259" key="2">
    <source>
        <dbReference type="Pfam" id="PF00487"/>
    </source>
</evidence>
<dbReference type="EMBL" id="JACHMP010000001">
    <property type="protein sequence ID" value="MBB5817132.1"/>
    <property type="molecule type" value="Genomic_DNA"/>
</dbReference>
<feature type="domain" description="Fatty acid desaturase" evidence="2">
    <location>
        <begin position="67"/>
        <end position="329"/>
    </location>
</feature>
<keyword evidence="1" id="KW-0472">Membrane</keyword>
<feature type="transmembrane region" description="Helical" evidence="1">
    <location>
        <begin position="66"/>
        <end position="90"/>
    </location>
</feature>
<dbReference type="RefSeq" id="WP_184546159.1">
    <property type="nucleotide sequence ID" value="NZ_JACHMP010000001.1"/>
</dbReference>
<evidence type="ECO:0000313" key="3">
    <source>
        <dbReference type="EMBL" id="MBB5817132.1"/>
    </source>
</evidence>
<feature type="transmembrane region" description="Helical" evidence="1">
    <location>
        <begin position="194"/>
        <end position="213"/>
    </location>
</feature>
<proteinExistence type="predicted"/>
<evidence type="ECO:0000256" key="1">
    <source>
        <dbReference type="SAM" id="Phobius"/>
    </source>
</evidence>
<accession>A0A7W9IAG2</accession>
<gene>
    <name evidence="3" type="ORF">F4562_000194</name>
</gene>
<comment type="caution">
    <text evidence="3">The sequence shown here is derived from an EMBL/GenBank/DDBJ whole genome shotgun (WGS) entry which is preliminary data.</text>
</comment>
<dbReference type="AlphaFoldDB" id="A0A7W9IAG2"/>